<evidence type="ECO:0000256" key="2">
    <source>
        <dbReference type="ARBA" id="ARBA00006275"/>
    </source>
</evidence>
<feature type="domain" description="RagB/SusD" evidence="6">
    <location>
        <begin position="355"/>
        <end position="655"/>
    </location>
</feature>
<dbReference type="PROSITE" id="PS51257">
    <property type="entry name" value="PROKAR_LIPOPROTEIN"/>
    <property type="match status" value="1"/>
</dbReference>
<dbReference type="SUPFAM" id="SSF48452">
    <property type="entry name" value="TPR-like"/>
    <property type="match status" value="1"/>
</dbReference>
<dbReference type="InterPro" id="IPR033985">
    <property type="entry name" value="SusD-like_N"/>
</dbReference>
<dbReference type="InterPro" id="IPR011990">
    <property type="entry name" value="TPR-like_helical_dom_sf"/>
</dbReference>
<dbReference type="Pfam" id="PF07980">
    <property type="entry name" value="SusD_RagB"/>
    <property type="match status" value="1"/>
</dbReference>
<reference evidence="8 9" key="1">
    <citation type="submission" date="2014-07" db="EMBL/GenBank/DDBJ databases">
        <title>Porphyromonadaceae bacterium OUH 308042 = ATCC BAA-2681 = DSM 28342 draft genome.</title>
        <authorList>
            <person name="Sydenham T.V."/>
            <person name="Hasman H."/>
            <person name="Justensen U.S."/>
        </authorList>
    </citation>
    <scope>NUCLEOTIDE SEQUENCE [LARGE SCALE GENOMIC DNA]</scope>
    <source>
        <strain evidence="8 9">OUH 308042</strain>
    </source>
</reference>
<evidence type="ECO:0000259" key="6">
    <source>
        <dbReference type="Pfam" id="PF07980"/>
    </source>
</evidence>
<evidence type="ECO:0000256" key="1">
    <source>
        <dbReference type="ARBA" id="ARBA00004442"/>
    </source>
</evidence>
<sequence length="655" mass="76450">MKHLLYTILSSALLLFACSDYLDMTPEKDIDTIETIFEQRTSASDWLVGIYGLTTGLVASIGENVAYLGTDEFVTCDRFRNFSNLQGKYYYPGFKISDGLQMSQDPYDNLWEQGGMEDRFNSFYELIRSCNIFIGNIDNVYNMLASEKRQWKAEVKAIKAFIYFELVRRYGPIVLVPKNIGVDEDMSKMQQPRVHVDTCFNTIVRLLDEAVPFLPTSITRDSDRAAFFCKESALALKARVLLYAASPLFNGNEYYSDFKSKNGEPLFSIQKDPEKWKRAAEAADEAVRECEYGHRLYNGTNNRSSNLLNTMGDIELSMYSTFSNPEFLLEWKYTSEGFYKFCLPRFKSSDLKYFNEALYGCLSPSMKMVEMYYTEHGLPIDADNTWNYNSRYQMSKEASSLYKDVVPPNTDVLQLHLRREPRFYACIAADRLYWQLGTNTPYVNYNLLVKAYKGEQFGSQYDIVTSNSWQNINGYWLKKHTYSNWAIKTYHENIKRNETLPIIRLAELYLIQAEAWNEYLEKPDDRVYTPLNKVRKRAGIPDVVTAWKSTYSKNPQKVDSQEGMREIIRQEINIELAFEGHRYWNLRRWKIAHEKLNEKQYGWNILGETERVFYNNFEGPVVIWNKCKFTAPRDYLNPIRAEQVLISGVVQNPGW</sequence>
<evidence type="ECO:0000256" key="4">
    <source>
        <dbReference type="ARBA" id="ARBA00023136"/>
    </source>
</evidence>
<evidence type="ECO:0000313" key="9">
    <source>
        <dbReference type="Proteomes" id="UP000031980"/>
    </source>
</evidence>
<comment type="similarity">
    <text evidence="2">Belongs to the SusD family.</text>
</comment>
<comment type="subcellular location">
    <subcellularLocation>
        <location evidence="1">Cell outer membrane</location>
    </subcellularLocation>
</comment>
<dbReference type="RefSeq" id="WP_041505281.1">
    <property type="nucleotide sequence ID" value="NZ_JPIU01000039.1"/>
</dbReference>
<dbReference type="EMBL" id="JPIU01000039">
    <property type="protein sequence ID" value="KIO44547.1"/>
    <property type="molecule type" value="Genomic_DNA"/>
</dbReference>
<feature type="domain" description="SusD-like N-terminal" evidence="7">
    <location>
        <begin position="110"/>
        <end position="242"/>
    </location>
</feature>
<evidence type="ECO:0000256" key="3">
    <source>
        <dbReference type="ARBA" id="ARBA00022729"/>
    </source>
</evidence>
<evidence type="ECO:0000313" key="8">
    <source>
        <dbReference type="EMBL" id="KIO44547.1"/>
    </source>
</evidence>
<dbReference type="InterPro" id="IPR012944">
    <property type="entry name" value="SusD_RagB_dom"/>
</dbReference>
<keyword evidence="5" id="KW-0998">Cell outer membrane</keyword>
<dbReference type="Proteomes" id="UP000031980">
    <property type="component" value="Unassembled WGS sequence"/>
</dbReference>
<keyword evidence="9" id="KW-1185">Reference proteome</keyword>
<keyword evidence="4" id="KW-0472">Membrane</keyword>
<keyword evidence="3" id="KW-0732">Signal</keyword>
<dbReference type="Gene3D" id="1.25.40.390">
    <property type="match status" value="1"/>
</dbReference>
<organism evidence="8 9">
    <name type="scientific">Sanguibacteroides justesenii</name>
    <dbReference type="NCBI Taxonomy" id="1547597"/>
    <lineage>
        <taxon>Bacteria</taxon>
        <taxon>Pseudomonadati</taxon>
        <taxon>Bacteroidota</taxon>
        <taxon>Bacteroidia</taxon>
        <taxon>Bacteroidales</taxon>
        <taxon>Porphyromonadaceae</taxon>
        <taxon>Sanguibacteroides</taxon>
    </lineage>
</organism>
<dbReference type="Pfam" id="PF14322">
    <property type="entry name" value="SusD-like_3"/>
    <property type="match status" value="1"/>
</dbReference>
<evidence type="ECO:0000259" key="7">
    <source>
        <dbReference type="Pfam" id="PF14322"/>
    </source>
</evidence>
<comment type="caution">
    <text evidence="8">The sequence shown here is derived from an EMBL/GenBank/DDBJ whole genome shotgun (WGS) entry which is preliminary data.</text>
</comment>
<evidence type="ECO:0000256" key="5">
    <source>
        <dbReference type="ARBA" id="ARBA00023237"/>
    </source>
</evidence>
<gene>
    <name evidence="8" type="ORF">BA92_10200</name>
</gene>
<dbReference type="GO" id="GO:0009279">
    <property type="term" value="C:cell outer membrane"/>
    <property type="evidence" value="ECO:0007669"/>
    <property type="project" value="UniProtKB-SubCell"/>
</dbReference>
<proteinExistence type="inferred from homology"/>
<name>A0A0C3NEJ8_9PORP</name>
<accession>A0A0C3NEJ8</accession>
<dbReference type="AlphaFoldDB" id="A0A0C3NEJ8"/>
<protein>
    <submittedName>
        <fullName evidence="8">Glycan metabolism protein</fullName>
    </submittedName>
</protein>